<evidence type="ECO:0000313" key="3">
    <source>
        <dbReference type="Proteomes" id="UP000318821"/>
    </source>
</evidence>
<dbReference type="VEuPathDB" id="TriTrypDB:LDHU3_14.1830"/>
<feature type="region of interest" description="Disordered" evidence="1">
    <location>
        <begin position="41"/>
        <end position="82"/>
    </location>
</feature>
<comment type="caution">
    <text evidence="2">The sequence shown here is derived from an EMBL/GenBank/DDBJ whole genome shotgun (WGS) entry which is preliminary data.</text>
</comment>
<evidence type="ECO:0000313" key="2">
    <source>
        <dbReference type="EMBL" id="TPP53404.1"/>
    </source>
</evidence>
<feature type="compositionally biased region" description="Polar residues" evidence="1">
    <location>
        <begin position="45"/>
        <end position="55"/>
    </location>
</feature>
<sequence length="412" mass="45496">MHARRPAGTKTVGDVLCHSASDKLSGAKKPRYGSVRLFSHDASAFRQQQPVQPSTPREGKPRRAAVIQRRNQRSRSAGSGASRRPVDEALFCALRMESQADVLRQLRAHGLAMLVKDFRTLCSSLSLHNIRVEEFTFLCAAVLQCDLRPRDCEVVFAFLRAERASGGGISVAHLLERLRTLFEPLEVVCALQLKCLLETRRLDYCNVSLNELQKAEAGLRSLLVDDPLDIEVGAQWEHLEAELQRLHVRFSVPVPTFRLLVRRSARAVRSAVRSLGWDGKIQRHLWQEEDEEPRDDGVQEPLHAFDVGSLSKCTVDEICNEGGVQDKSAAVLSAVEKLYHHRLALGAQSLVAAERLGLALGANVRAASRVSSFSSPNSAADPTHPRFKADLYAVSADAPSCKGARREAYATN</sequence>
<gene>
    <name evidence="2" type="ORF">CGC20_38215</name>
</gene>
<accession>A0A504XXR8</accession>
<dbReference type="VEuPathDB" id="TriTrypDB:LdCL_140020500"/>
<dbReference type="EMBL" id="RHLD01000042">
    <property type="protein sequence ID" value="TPP53404.1"/>
    <property type="molecule type" value="Genomic_DNA"/>
</dbReference>
<proteinExistence type="predicted"/>
<evidence type="ECO:0000256" key="1">
    <source>
        <dbReference type="SAM" id="MobiDB-lite"/>
    </source>
</evidence>
<protein>
    <submittedName>
        <fullName evidence="2">Uncharacterized protein</fullName>
    </submittedName>
</protein>
<reference evidence="3" key="1">
    <citation type="submission" date="2019-02" db="EMBL/GenBank/DDBJ databases">
        <title>FDA dAtabase for Regulatory Grade micrObial Sequences (FDA-ARGOS): Supporting development and validation of Infectious Disease Dx tests.</title>
        <authorList>
            <person name="Duncan R."/>
            <person name="Fisher C."/>
            <person name="Tallon L."/>
            <person name="Sadzewicz L."/>
            <person name="Sengamalay N."/>
            <person name="Ott S."/>
            <person name="Godinez A."/>
            <person name="Nagaraj S."/>
            <person name="Vavikolanu K."/>
            <person name="Vyas G."/>
            <person name="Nadendla S."/>
            <person name="Aluvathingal J."/>
            <person name="Sichtig H."/>
        </authorList>
    </citation>
    <scope>NUCLEOTIDE SEQUENCE [LARGE SCALE GENOMIC DNA]</scope>
    <source>
        <strain evidence="3">FDAARGOS_360</strain>
    </source>
</reference>
<dbReference type="AlphaFoldDB" id="A0A504XXR8"/>
<feature type="region of interest" description="Disordered" evidence="1">
    <location>
        <begin position="1"/>
        <end position="28"/>
    </location>
</feature>
<dbReference type="Proteomes" id="UP000318821">
    <property type="component" value="Unassembled WGS sequence"/>
</dbReference>
<name>A0A504XXR8_LEIDO</name>
<organism evidence="2 3">
    <name type="scientific">Leishmania donovani</name>
    <dbReference type="NCBI Taxonomy" id="5661"/>
    <lineage>
        <taxon>Eukaryota</taxon>
        <taxon>Discoba</taxon>
        <taxon>Euglenozoa</taxon>
        <taxon>Kinetoplastea</taxon>
        <taxon>Metakinetoplastina</taxon>
        <taxon>Trypanosomatida</taxon>
        <taxon>Trypanosomatidae</taxon>
        <taxon>Leishmaniinae</taxon>
        <taxon>Leishmania</taxon>
    </lineage>
</organism>
<dbReference type="VEuPathDB" id="TriTrypDB:LdBPK_141470.1"/>